<dbReference type="OrthoDB" id="1263265at2"/>
<name>A0A4Q9QJB1_9GAMM</name>
<reference evidence="1 2" key="1">
    <citation type="submission" date="2018-06" db="EMBL/GenBank/DDBJ databases">
        <title>Three novel Pseudomonas species isolated from symptomatic oak.</title>
        <authorList>
            <person name="Bueno-Gonzalez V."/>
            <person name="Brady C."/>
        </authorList>
    </citation>
    <scope>NUCLEOTIDE SEQUENCE [LARGE SCALE GENOMIC DNA]</scope>
    <source>
        <strain evidence="1 2">P9A</strain>
    </source>
</reference>
<comment type="caution">
    <text evidence="1">The sequence shown here is derived from an EMBL/GenBank/DDBJ whole genome shotgun (WGS) entry which is preliminary data.</text>
</comment>
<protein>
    <submittedName>
        <fullName evidence="1">Uncharacterized protein</fullName>
    </submittedName>
</protein>
<evidence type="ECO:0000313" key="1">
    <source>
        <dbReference type="EMBL" id="TBU76774.1"/>
    </source>
</evidence>
<dbReference type="Proteomes" id="UP000292302">
    <property type="component" value="Unassembled WGS sequence"/>
</dbReference>
<dbReference type="AlphaFoldDB" id="A0A4Q9QJB1"/>
<dbReference type="EMBL" id="QJUI01000013">
    <property type="protein sequence ID" value="TBU76774.1"/>
    <property type="molecule type" value="Genomic_DNA"/>
</dbReference>
<sequence>MTAKVCLPVADAGQPRADWRQLRRCAPAFALLTGEYERLDERVFREEGAEAWNAHRCAGNARLESAIALQLQRCQGGCRGLSGH</sequence>
<accession>A0A4Q9QJB1</accession>
<dbReference type="RefSeq" id="WP_131180978.1">
    <property type="nucleotide sequence ID" value="NZ_QJUI01000013.1"/>
</dbReference>
<organism evidence="1 2">
    <name type="scientific">Phytopseudomonas daroniae</name>
    <dbReference type="NCBI Taxonomy" id="2487519"/>
    <lineage>
        <taxon>Bacteria</taxon>
        <taxon>Pseudomonadati</taxon>
        <taxon>Pseudomonadota</taxon>
        <taxon>Gammaproteobacteria</taxon>
        <taxon>Pseudomonadales</taxon>
        <taxon>Pseudomonadaceae</taxon>
        <taxon>Phytopseudomonas</taxon>
    </lineage>
</organism>
<gene>
    <name evidence="1" type="ORF">DNK06_15910</name>
</gene>
<keyword evidence="2" id="KW-1185">Reference proteome</keyword>
<evidence type="ECO:0000313" key="2">
    <source>
        <dbReference type="Proteomes" id="UP000292302"/>
    </source>
</evidence>
<proteinExistence type="predicted"/>